<dbReference type="GO" id="GO:0032153">
    <property type="term" value="C:cell division site"/>
    <property type="evidence" value="ECO:0007669"/>
    <property type="project" value="UniProtKB-UniRule"/>
</dbReference>
<dbReference type="KEGG" id="hmn:HM131_12260"/>
<evidence type="ECO:0000256" key="9">
    <source>
        <dbReference type="SAM" id="MobiDB-lite"/>
    </source>
</evidence>
<name>A0A1W5ZWB0_9BACI</name>
<keyword evidence="6 8" id="KW-0472">Membrane</keyword>
<feature type="compositionally biased region" description="Low complexity" evidence="9">
    <location>
        <begin position="272"/>
        <end position="290"/>
    </location>
</feature>
<accession>A0A1W5ZWB0</accession>
<gene>
    <name evidence="8" type="primary">divIB</name>
    <name evidence="11" type="ORF">HM131_12260</name>
</gene>
<dbReference type="InterPro" id="IPR005548">
    <property type="entry name" value="Cell_div_FtsQ/DivIB_C"/>
</dbReference>
<feature type="transmembrane region" description="Helical" evidence="8">
    <location>
        <begin position="28"/>
        <end position="45"/>
    </location>
</feature>
<dbReference type="EMBL" id="CP020772">
    <property type="protein sequence ID" value="ARI77568.1"/>
    <property type="molecule type" value="Genomic_DNA"/>
</dbReference>
<evidence type="ECO:0000313" key="12">
    <source>
        <dbReference type="Proteomes" id="UP000192527"/>
    </source>
</evidence>
<comment type="subcellular location">
    <subcellularLocation>
        <location evidence="8">Cell membrane</location>
        <topology evidence="8">Single-pass type II membrane protein</topology>
    </subcellularLocation>
    <subcellularLocation>
        <location evidence="1">Membrane</location>
    </subcellularLocation>
    <text evidence="8">Localizes to the division septum.</text>
</comment>
<dbReference type="AlphaFoldDB" id="A0A1W5ZWB0"/>
<evidence type="ECO:0000256" key="8">
    <source>
        <dbReference type="HAMAP-Rule" id="MF_00912"/>
    </source>
</evidence>
<evidence type="ECO:0000259" key="10">
    <source>
        <dbReference type="PROSITE" id="PS51779"/>
    </source>
</evidence>
<evidence type="ECO:0000256" key="7">
    <source>
        <dbReference type="ARBA" id="ARBA00023306"/>
    </source>
</evidence>
<reference evidence="11 12" key="1">
    <citation type="submission" date="2017-04" db="EMBL/GenBank/DDBJ databases">
        <title>The whole genome sequencing and assembly of Halobacillus mangrovi strain.</title>
        <authorList>
            <person name="Lee S.-J."/>
            <person name="Park M.-K."/>
            <person name="Kim J.-Y."/>
            <person name="Lee Y.-J."/>
            <person name="Yi H."/>
            <person name="Bahn Y.-S."/>
            <person name="Kim J.F."/>
            <person name="Lee D.-W."/>
        </authorList>
    </citation>
    <scope>NUCLEOTIDE SEQUENCE [LARGE SCALE GENOMIC DNA]</scope>
    <source>
        <strain evidence="11 12">KTB 131</strain>
    </source>
</reference>
<keyword evidence="2 8" id="KW-1003">Cell membrane</keyword>
<dbReference type="GO" id="GO:0005886">
    <property type="term" value="C:plasma membrane"/>
    <property type="evidence" value="ECO:0007669"/>
    <property type="project" value="UniProtKB-SubCell"/>
</dbReference>
<evidence type="ECO:0000313" key="11">
    <source>
        <dbReference type="EMBL" id="ARI77568.1"/>
    </source>
</evidence>
<dbReference type="PANTHER" id="PTHR37820">
    <property type="entry name" value="CELL DIVISION PROTEIN DIVIB"/>
    <property type="match status" value="1"/>
</dbReference>
<dbReference type="InterPro" id="IPR013685">
    <property type="entry name" value="POTRA_FtsQ_type"/>
</dbReference>
<dbReference type="Gene3D" id="3.10.20.310">
    <property type="entry name" value="membrane protein fhac"/>
    <property type="match status" value="1"/>
</dbReference>
<keyword evidence="3 8" id="KW-0132">Cell division</keyword>
<sequence>MEERKIVSIEDRIPKLKQTRKKKANRRLIVYLTILFLLIATVVYLQSPLSDVREVVVKGQQHVSEDEIKEISKITNDTNIWQVESDKIKKRLESHNEITFADVNRKFPSTVEIEVEEAERIGYVKENGEFRPILENGTELKSTSPLPGGDAPILAGFNKPTYLKEMSQELKELPDSVSSLISEIHWEPKEDNPYQIRLYMTDGYQVLASIRTFSSKMPAYPSIVSQLDEGLEGIIHIDVGAYFEEFTEAEQEQQESTEQAGEESVEQEDSQQESSQQEAVQQENNQSVEQGHTDSPDEESIQEESSDENQG</sequence>
<keyword evidence="5 8" id="KW-1133">Transmembrane helix</keyword>
<dbReference type="Proteomes" id="UP000192527">
    <property type="component" value="Chromosome"/>
</dbReference>
<protein>
    <recommendedName>
        <fullName evidence="8">Cell division protein DivIB</fullName>
    </recommendedName>
</protein>
<evidence type="ECO:0000256" key="6">
    <source>
        <dbReference type="ARBA" id="ARBA00023136"/>
    </source>
</evidence>
<dbReference type="InterPro" id="IPR050487">
    <property type="entry name" value="FtsQ_DivIB"/>
</dbReference>
<evidence type="ECO:0000256" key="5">
    <source>
        <dbReference type="ARBA" id="ARBA00022989"/>
    </source>
</evidence>
<dbReference type="PANTHER" id="PTHR37820:SF1">
    <property type="entry name" value="CELL DIVISION PROTEIN FTSQ"/>
    <property type="match status" value="1"/>
</dbReference>
<dbReference type="GO" id="GO:0043093">
    <property type="term" value="P:FtsZ-dependent cytokinesis"/>
    <property type="evidence" value="ECO:0007669"/>
    <property type="project" value="UniProtKB-UniRule"/>
</dbReference>
<feature type="compositionally biased region" description="Acidic residues" evidence="9">
    <location>
        <begin position="296"/>
        <end position="311"/>
    </location>
</feature>
<evidence type="ECO:0000256" key="3">
    <source>
        <dbReference type="ARBA" id="ARBA00022618"/>
    </source>
</evidence>
<keyword evidence="12" id="KW-1185">Reference proteome</keyword>
<dbReference type="HAMAP" id="MF_00912">
    <property type="entry name" value="DivIB"/>
    <property type="match status" value="1"/>
</dbReference>
<dbReference type="RefSeq" id="WP_085030031.1">
    <property type="nucleotide sequence ID" value="NZ_CP020772.1"/>
</dbReference>
<comment type="function">
    <text evidence="8">Cell division protein that may be involved in stabilizing or promoting the assembly of the division complex.</text>
</comment>
<dbReference type="InterPro" id="IPR034746">
    <property type="entry name" value="POTRA"/>
</dbReference>
<comment type="similarity">
    <text evidence="8">Belongs to the FtsQ/DivIB family. DivIB subfamily.</text>
</comment>
<dbReference type="Gene3D" id="3.40.50.10960">
    <property type="match status" value="1"/>
</dbReference>
<dbReference type="Pfam" id="PF08478">
    <property type="entry name" value="POTRA_1"/>
    <property type="match status" value="1"/>
</dbReference>
<organism evidence="11 12">
    <name type="scientific">Halobacillus mangrovi</name>
    <dbReference type="NCBI Taxonomy" id="402384"/>
    <lineage>
        <taxon>Bacteria</taxon>
        <taxon>Bacillati</taxon>
        <taxon>Bacillota</taxon>
        <taxon>Bacilli</taxon>
        <taxon>Bacillales</taxon>
        <taxon>Bacillaceae</taxon>
        <taxon>Halobacillus</taxon>
    </lineage>
</organism>
<dbReference type="Pfam" id="PF03799">
    <property type="entry name" value="FtsQ_DivIB_C"/>
    <property type="match status" value="1"/>
</dbReference>
<dbReference type="InterPro" id="IPR026580">
    <property type="entry name" value="DivIB"/>
</dbReference>
<feature type="domain" description="POTRA" evidence="10">
    <location>
        <begin position="50"/>
        <end position="120"/>
    </location>
</feature>
<dbReference type="OrthoDB" id="1819027at2"/>
<keyword evidence="4 8" id="KW-0812">Transmembrane</keyword>
<feature type="compositionally biased region" description="Acidic residues" evidence="9">
    <location>
        <begin position="248"/>
        <end position="271"/>
    </location>
</feature>
<evidence type="ECO:0000256" key="4">
    <source>
        <dbReference type="ARBA" id="ARBA00022692"/>
    </source>
</evidence>
<evidence type="ECO:0000256" key="2">
    <source>
        <dbReference type="ARBA" id="ARBA00022475"/>
    </source>
</evidence>
<dbReference type="STRING" id="402384.HM131_12260"/>
<evidence type="ECO:0000256" key="1">
    <source>
        <dbReference type="ARBA" id="ARBA00004370"/>
    </source>
</evidence>
<feature type="region of interest" description="Disordered" evidence="9">
    <location>
        <begin position="248"/>
        <end position="311"/>
    </location>
</feature>
<proteinExistence type="inferred from homology"/>
<keyword evidence="7 8" id="KW-0131">Cell cycle</keyword>
<dbReference type="PROSITE" id="PS51779">
    <property type="entry name" value="POTRA"/>
    <property type="match status" value="1"/>
</dbReference>